<sequence length="3405" mass="364067">MQTGVATALRKRKQKKSDRRVKQNWGEISGRMKPMLCRANVGSVCFVNRQKWTRFFVLYSLLSLFVANALGVSPFSIPCEGPDVFAKGSAFSGGEAPFLASLPIHPSRPRRTWKCLSFLPLVSQLDADGRRNLSPSTAAAASPVSSPSPVLDRFEWRHPHRAETREGSAERRARRWRRRSTDLFFVAPSYFSSLLSSGTPSSSFSAWGSASAAVYGGGPGIGDPTERRCLFSLSAPQKRRRESHTVHTAPDEGTIAGRRQVSGWGVFRPAFSEGRPGMWGKAGGKERKHFSVSPFSWVMPSRLGAHSVPGVLTPSCLGARGGGMPWGVFQKGEASERSLTLLAAVSPRRIASQEDSEGIRKPGASLTGRRETERKDETQARGERDVQGKREATQPESTESRLHAGRHRGGTQQAEEVRIGERGGRTFRPPYRDPRRGEGKEKAHEERDVERRAPSSLFSSHDTETSHTQRELLRGRRRVAERRASLTSRSFLRRQREPPSLSASSASSEVSSPSSLPSPSSPLLSPSSISRSSLSPSLSAKRRGAEARGREVGRLSPGRFAGRTEMREDSERPVEREGERQSRKLAGSGERKIFDVRRTSPADRQAFAAACAARGLPAVETLQSVNLRAAFQRLYRSDASSFFSFLVNQLEGASPHAPPIAGPFSQAHVDRGAPSESSRDASLHPRTAVAALSCLATYAHLDQCEVRLVHVPSPLSPLAPGAQVERDAATSAGPEAGNVASSGNGKNRAQEERKPAGEVGTAVEAAEGAGASWENKGRNEVGREGGEAEGSEEGTPEREGLWPGRDRGDQETTQALPALETRTDATEADRVERGREDFFFQLTGSGPPCTRGTKERLSLQLIERLMEIAGSNLKSLQASDLTSLLFALVSLSRSLSFPPSSLPFSPFSAPLASAAFGAFPPNPPARLLRFSRRIRSLLVRLLARLAAVAADLDSHELLRSSLLLLAPLARVSPSAPRPWWAHAGAVEMPAVGLGKPGRQRWGSGLSPKPGRLGPFAPGGDTGRAKGPARRSRMHEVVFFPGFSRDDSSLSRDAGGHPAPASFVGDSPQRRDGDSSSPAGAPTLSDVGTPSRQPGNSPGAAAPEIESLILLLQQTFPSSTSPDVFTASATYLAEALDIAACRFEGASHAAFGLASPSVSVCHGQAQRSGAASLSRGSSRSAPQETLREAGFVEREQDSQEREEVREARAEAALEVRGTEASGRKDEWGKEEDDRGVSGLSQAALGVTGRGWNGEEEAGERRKEAGEERRVWREDVGEDSESRVELIQSKVTQASDADLAHAARRLLEAWDAWLPLLQAVGDSPDLAASSPASLSRLVNIALHHQRLLLLVLSEERRRREGELAETHAPLGDSSRSEEIPESLVGSREHNEDRESDGNKENEEDEGDSEANPGKRSTATLRVSAPPLGQEPETPSGEKDFACASPSSASSTSAAPPQLAASVALWRLCESQTMKSLSFLLLLIARMDRRRTQALSHFAALRDAAEAFFYGPWQERGDGERDGQRPLERAGRWGVFPAHGNSHAVASRLLRAVGPPQKATRDRWGLSVPEGARRESGVARREREVRESDLDESDLDESEVKHLWLLFSAVDTASAAADSRDVQRENTLLYRTALAGSTRRHKAPGRSDADHSEAAAESGASEGRLEEAVRKAELFCFMASLNEGGKRNLALQRLETELLELVFSASPSSRLSLRPRDEPSRPTQAASASALEGGDPNPPAGAFSFSLLQRLLVSADRVDSPQLLLLVLGEMTARLQAAAAAGHDAEGDAAARDRREDERNDDARKAGGTEGRGGAGSAARGAGRGDHLRDEKGKGESGNKHAQLIGKALTFLFRWMGGAQRNGALAALRDTRKDGEGEDALLPAGKDPTEKGSPLRQRRLLVEAEKDVPLSFPEGRKLPSSLEETRALRALSDNAILDFALAATHWATQTKFAGFSPTDLALLTHALVPLWRAMPLATAGGPSGAHAVSPRPLAARSGPDRLTEEEAESACQGGGGRKRGTAGREAGGAREDARGSGQRARAEELIEVGETAVGGRTTQWSGSSLHGCGARSRAAQMREDFAFSDQEQRGEFRGREWARCVYPQAPVPHAMFQPLIFVCAQGYFAALTEVTCSHLPGLRSLALSTGCSPSRPSSPTLSLLAWKPPLLCLLLHCLIRMTPQLTPSPGRTSASCEPSVSAVSSALSTSPPGPATTAAGRGLDAWEGLCESHRRLLSSSSRSASFAASFAPSPLPASSGNASSLSADSLVATSPWACVLLPAVAEALSALVLFPRSVVHAAEASASALKALEGIMRNGSPDLQASETDASCAEPGKGPSVEAALAMRNGRENAGEGADSELRTKAHFHSAHERKKEPAQAAGGREATWSSVSGAASSVSPSSAPQAGGGLHSETESGPDLSFQAGTPGARGASERGTDRDTIGTAPGGEVAPLPVASNNGDAVPCFLCSLRKASASASFGGAASSPDRLLDDAVTATRLPLSLSSSLFSLSLLPYLADRLASQLAAKNLSRPVRARLAELLKSSSFPFSRPKLFISRLEFRELGSVLWGLDKVCVHNMRDAQIRGAALARPAEGLANQEGARTGRASEILPSRDFTSPHTASPAPASAASFLWGNVHGTLWEGGGEKERVAREQEMADRQHTQARERHFLPWGATLALDTLRRPGGFCHKLALYFSASLRYEERRLLLAYAASPLSQVRPSPRGGAKTGAEETHGDRRDSCQEEGQEEGNVVVEDSVDALANYLVAERRRPTGGAFIRFVRWREGDEGQGGATPRRGDGEEAALKGLTAEERTEGREDGGGLGPSGAQRRQSEQGEAEDGQATAGDGRDTGVLTPQLQKAEDGVKGDSSFQIGKDEREEKRLRKRYEDVVFCRPFRGVIEARDLPLSDSWLSPPGVTLSLLVNSHVTHLTCGLVDLVAATVECPLHLLDLEPVQLQHTLQPIALLVKPHGKKSPPYVASVSAASRPAASPVASAVSAGSPPWTVVPTAAFLRAATLALLRQSEKLLSSFTSLFPREPAGARGGVRAPGSRTEGEDEADGDEKETDAQGVLHSPLVKRLSLQFSSLLYSARALAVLLDAHCSYWARKGDAQKKAEKKPEGEGQRADAEQEQGTAELEGERGGPRGPKPGSKVSPPSPSLPRFDVFTVFPQSFERELQAFLSLLSSLLVTPPLMASVSSSLALLTACAEVWGTLGQRVALQPKTREALQALAPSAVRFLLDHGEGDDATEGRDRRRETHRKVRSRGASVRGSGDDAGGDVRHSKRRREAVEAFGRRVRAGEGGCSEREAEGREEEDAAYSADEARRRGGGWGRAVPSWAEAKDKHGFALQGTHGRLHGGPLRGDTAGTFYRGAVNMKKKVEARDREEASLQHLSAALQSLREVTSLSSDLPKK</sequence>
<feature type="region of interest" description="Disordered" evidence="1">
    <location>
        <begin position="994"/>
        <end position="1031"/>
    </location>
</feature>
<feature type="region of interest" description="Disordered" evidence="1">
    <location>
        <begin position="133"/>
        <end position="173"/>
    </location>
</feature>
<feature type="compositionally biased region" description="Basic and acidic residues" evidence="1">
    <location>
        <begin position="3234"/>
        <end position="3248"/>
    </location>
</feature>
<feature type="region of interest" description="Disordered" evidence="1">
    <location>
        <begin position="2344"/>
        <end position="2447"/>
    </location>
</feature>
<evidence type="ECO:0008006" key="4">
    <source>
        <dbReference type="Google" id="ProtNLM"/>
    </source>
</evidence>
<feature type="compositionally biased region" description="Basic and acidic residues" evidence="1">
    <location>
        <begin position="2723"/>
        <end position="2735"/>
    </location>
</feature>
<feature type="compositionally biased region" description="Low complexity" evidence="1">
    <location>
        <begin position="2383"/>
        <end position="2399"/>
    </location>
</feature>
<feature type="compositionally biased region" description="Basic and acidic residues" evidence="1">
    <location>
        <begin position="543"/>
        <end position="553"/>
    </location>
</feature>
<feature type="compositionally biased region" description="Basic and acidic residues" evidence="1">
    <location>
        <begin position="368"/>
        <end position="402"/>
    </location>
</feature>
<feature type="region of interest" description="Disordered" evidence="1">
    <location>
        <begin position="1556"/>
        <end position="1589"/>
    </location>
</feature>
<feature type="region of interest" description="Disordered" evidence="1">
    <location>
        <begin position="3234"/>
        <end position="3324"/>
    </location>
</feature>
<keyword evidence="2" id="KW-0472">Membrane</keyword>
<feature type="compositionally biased region" description="Basic and acidic residues" evidence="1">
    <location>
        <begin position="461"/>
        <end position="474"/>
    </location>
</feature>
<evidence type="ECO:0000313" key="3">
    <source>
        <dbReference type="EMBL" id="CEL69985.1"/>
    </source>
</evidence>
<feature type="region of interest" description="Disordered" evidence="1">
    <location>
        <begin position="3031"/>
        <end position="3062"/>
    </location>
</feature>
<feature type="compositionally biased region" description="Basic and acidic residues" evidence="1">
    <location>
        <begin position="2344"/>
        <end position="2371"/>
    </location>
</feature>
<feature type="compositionally biased region" description="Basic and acidic residues" evidence="1">
    <location>
        <begin position="775"/>
        <end position="786"/>
    </location>
</feature>
<feature type="region of interest" description="Disordered" evidence="1">
    <location>
        <begin position="1706"/>
        <end position="1734"/>
    </location>
</feature>
<feature type="compositionally biased region" description="Low complexity" evidence="1">
    <location>
        <begin position="1167"/>
        <end position="1182"/>
    </location>
</feature>
<feature type="compositionally biased region" description="Basic and acidic residues" evidence="1">
    <location>
        <begin position="3102"/>
        <end position="3120"/>
    </location>
</feature>
<feature type="compositionally biased region" description="Polar residues" evidence="1">
    <location>
        <begin position="1085"/>
        <end position="1095"/>
    </location>
</feature>
<evidence type="ECO:0000256" key="1">
    <source>
        <dbReference type="SAM" id="MobiDB-lite"/>
    </source>
</evidence>
<feature type="region of interest" description="Disordered" evidence="1">
    <location>
        <begin position="1"/>
        <end position="21"/>
    </location>
</feature>
<feature type="compositionally biased region" description="Basic and acidic residues" evidence="1">
    <location>
        <begin position="562"/>
        <end position="582"/>
    </location>
</feature>
<feature type="compositionally biased region" description="Acidic residues" evidence="1">
    <location>
        <begin position="3047"/>
        <end position="3057"/>
    </location>
</feature>
<organism evidence="3">
    <name type="scientific">Neospora caninum (strain Liverpool)</name>
    <dbReference type="NCBI Taxonomy" id="572307"/>
    <lineage>
        <taxon>Eukaryota</taxon>
        <taxon>Sar</taxon>
        <taxon>Alveolata</taxon>
        <taxon>Apicomplexa</taxon>
        <taxon>Conoidasida</taxon>
        <taxon>Coccidia</taxon>
        <taxon>Eucoccidiorida</taxon>
        <taxon>Eimeriorina</taxon>
        <taxon>Sarcocystidae</taxon>
        <taxon>Neospora</taxon>
    </lineage>
</organism>
<feature type="transmembrane region" description="Helical" evidence="2">
    <location>
        <begin position="56"/>
        <end position="77"/>
    </location>
</feature>
<feature type="compositionally biased region" description="Low complexity" evidence="1">
    <location>
        <begin position="1439"/>
        <end position="1452"/>
    </location>
</feature>
<dbReference type="EMBL" id="LN714486">
    <property type="protein sequence ID" value="CEL69985.1"/>
    <property type="molecule type" value="Genomic_DNA"/>
</dbReference>
<feature type="region of interest" description="Disordered" evidence="1">
    <location>
        <begin position="1776"/>
        <end position="1837"/>
    </location>
</feature>
<feature type="region of interest" description="Disordered" evidence="1">
    <location>
        <begin position="3102"/>
        <end position="3150"/>
    </location>
</feature>
<feature type="region of interest" description="Disordered" evidence="1">
    <location>
        <begin position="348"/>
        <end position="594"/>
    </location>
</feature>
<feature type="compositionally biased region" description="Basic and acidic residues" evidence="1">
    <location>
        <begin position="2789"/>
        <end position="2813"/>
    </location>
</feature>
<gene>
    <name evidence="3" type="ORF">BN1204_056780</name>
</gene>
<keyword evidence="2" id="KW-0812">Transmembrane</keyword>
<evidence type="ECO:0000256" key="2">
    <source>
        <dbReference type="SAM" id="Phobius"/>
    </source>
</evidence>
<feature type="region of interest" description="Disordered" evidence="1">
    <location>
        <begin position="1976"/>
        <end position="2039"/>
    </location>
</feature>
<feature type="region of interest" description="Disordered" evidence="1">
    <location>
        <begin position="1167"/>
        <end position="1274"/>
    </location>
</feature>
<feature type="compositionally biased region" description="Low complexity" evidence="1">
    <location>
        <begin position="757"/>
        <end position="771"/>
    </location>
</feature>
<feature type="compositionally biased region" description="Basic and acidic residues" evidence="1">
    <location>
        <begin position="1184"/>
        <end position="1234"/>
    </location>
</feature>
<protein>
    <recommendedName>
        <fullName evidence="4">Transmembrane protein</fullName>
    </recommendedName>
</protein>
<feature type="region of interest" description="Disordered" evidence="1">
    <location>
        <begin position="715"/>
        <end position="828"/>
    </location>
</feature>
<feature type="compositionally biased region" description="Basic and acidic residues" evidence="1">
    <location>
        <begin position="1642"/>
        <end position="1651"/>
    </location>
</feature>
<proteinExistence type="predicted"/>
<feature type="region of interest" description="Disordered" evidence="1">
    <location>
        <begin position="2780"/>
        <end position="2866"/>
    </location>
</feature>
<feature type="compositionally biased region" description="Low complexity" evidence="1">
    <location>
        <begin position="498"/>
        <end position="539"/>
    </location>
</feature>
<feature type="compositionally biased region" description="Basic and acidic residues" evidence="1">
    <location>
        <begin position="415"/>
        <end position="453"/>
    </location>
</feature>
<feature type="compositionally biased region" description="Basic and acidic residues" evidence="1">
    <location>
        <begin position="795"/>
        <end position="810"/>
    </location>
</feature>
<feature type="region of interest" description="Disordered" evidence="1">
    <location>
        <begin position="2710"/>
        <end position="2745"/>
    </location>
</feature>
<feature type="compositionally biased region" description="Basic and acidic residues" evidence="1">
    <location>
        <begin position="1257"/>
        <end position="1274"/>
    </location>
</feature>
<feature type="compositionally biased region" description="Low complexity" evidence="1">
    <location>
        <begin position="3031"/>
        <end position="3042"/>
    </location>
</feature>
<feature type="region of interest" description="Disordered" evidence="1">
    <location>
        <begin position="1046"/>
        <end position="1100"/>
    </location>
</feature>
<accession>A0A0F7UNB2</accession>
<feature type="region of interest" description="Disordered" evidence="1">
    <location>
        <begin position="1360"/>
        <end position="1452"/>
    </location>
</feature>
<feature type="compositionally biased region" description="Basic residues" evidence="1">
    <location>
        <begin position="9"/>
        <end position="19"/>
    </location>
</feature>
<reference evidence="3" key="1">
    <citation type="journal article" date="2015" name="PLoS ONE">
        <title>Comprehensive Evaluation of Toxoplasma gondii VEG and Neospora caninum LIV Genomes with Tachyzoite Stage Transcriptome and Proteome Defines Novel Transcript Features.</title>
        <authorList>
            <person name="Ramaprasad A."/>
            <person name="Mourier T."/>
            <person name="Naeem R."/>
            <person name="Malas T.B."/>
            <person name="Moussa E."/>
            <person name="Panigrahi A."/>
            <person name="Vermont S.J."/>
            <person name="Otto T.D."/>
            <person name="Wastling J."/>
            <person name="Pain A."/>
        </authorList>
    </citation>
    <scope>NUCLEOTIDE SEQUENCE</scope>
    <source>
        <strain evidence="3">Liverpool</strain>
    </source>
</reference>
<feature type="compositionally biased region" description="Basic and acidic residues" evidence="1">
    <location>
        <begin position="1820"/>
        <end position="1836"/>
    </location>
</feature>
<feature type="compositionally biased region" description="Basic and acidic residues" evidence="1">
    <location>
        <begin position="1384"/>
        <end position="1398"/>
    </location>
</feature>
<feature type="region of interest" description="Disordered" evidence="1">
    <location>
        <begin position="1632"/>
        <end position="1660"/>
    </location>
</feature>
<feature type="compositionally biased region" description="Low complexity" evidence="1">
    <location>
        <begin position="134"/>
        <end position="150"/>
    </location>
</feature>
<feature type="compositionally biased region" description="Basic and acidic residues" evidence="1">
    <location>
        <begin position="1568"/>
        <end position="1585"/>
    </location>
</feature>
<feature type="compositionally biased region" description="Basic and acidic residues" evidence="1">
    <location>
        <begin position="1780"/>
        <end position="1804"/>
    </location>
</feature>
<feature type="compositionally biased region" description="Basic and acidic residues" evidence="1">
    <location>
        <begin position="152"/>
        <end position="171"/>
    </location>
</feature>
<keyword evidence="2" id="KW-1133">Transmembrane helix</keyword>
<name>A0A0F7UNB2_NEOCL</name>
<feature type="compositionally biased region" description="Basic and acidic residues" evidence="1">
    <location>
        <begin position="2024"/>
        <end position="2039"/>
    </location>
</feature>
<feature type="compositionally biased region" description="Basic and acidic residues" evidence="1">
    <location>
        <begin position="2426"/>
        <end position="2435"/>
    </location>
</feature>
<feature type="region of interest" description="Disordered" evidence="1">
    <location>
        <begin position="2588"/>
        <end position="2617"/>
    </location>
</feature>